<dbReference type="InterPro" id="IPR039910">
    <property type="entry name" value="D15-like"/>
</dbReference>
<gene>
    <name evidence="15" type="ORF">E6P07_04840</name>
</gene>
<evidence type="ECO:0000256" key="8">
    <source>
        <dbReference type="ARBA" id="ARBA00023237"/>
    </source>
</evidence>
<evidence type="ECO:0000259" key="12">
    <source>
        <dbReference type="Pfam" id="PF01103"/>
    </source>
</evidence>
<dbReference type="GO" id="GO:0009306">
    <property type="term" value="P:protein secretion"/>
    <property type="evidence" value="ECO:0007669"/>
    <property type="project" value="TreeGrafter"/>
</dbReference>
<feature type="domain" description="POTRA" evidence="13">
    <location>
        <begin position="199"/>
        <end position="266"/>
    </location>
</feature>
<dbReference type="AlphaFoldDB" id="A0A6I6E0A6"/>
<reference evidence="15 16" key="1">
    <citation type="submission" date="2019-12" db="EMBL/GenBank/DDBJ databases">
        <title>The complete genome of the thermophilic, anoxygenic phototrophic gammaproteobacterium Thermochromatium tepidum.</title>
        <authorList>
            <person name="Sattley W.M."/>
            <person name="Swingley W.D."/>
            <person name="Burchell B.M."/>
            <person name="Gurbani S.A."/>
            <person name="Kujawa C.M."/>
            <person name="Nuccio D.A."/>
            <person name="Schladweiler J."/>
            <person name="Shaffer K.N."/>
            <person name="Stokes L.M."/>
            <person name="Touchman J.W."/>
            <person name="Blankenship R.E."/>
            <person name="Madigan M.T."/>
        </authorList>
    </citation>
    <scope>NUCLEOTIDE SEQUENCE [LARGE SCALE GENOMIC DNA]</scope>
    <source>
        <strain evidence="15 16">ATCC 43061</strain>
    </source>
</reference>
<keyword evidence="7" id="KW-0472">Membrane</keyword>
<accession>A0A6I6E0A6</accession>
<keyword evidence="8" id="KW-0998">Cell outer membrane</keyword>
<evidence type="ECO:0000313" key="16">
    <source>
        <dbReference type="Proteomes" id="UP000426424"/>
    </source>
</evidence>
<dbReference type="GO" id="GO:0009279">
    <property type="term" value="C:cell outer membrane"/>
    <property type="evidence" value="ECO:0007669"/>
    <property type="project" value="UniProtKB-SubCell"/>
</dbReference>
<dbReference type="KEGG" id="ttp:E6P07_04840"/>
<evidence type="ECO:0000313" key="15">
    <source>
        <dbReference type="EMBL" id="QGU32375.1"/>
    </source>
</evidence>
<dbReference type="PANTHER" id="PTHR12815:SF47">
    <property type="entry name" value="TRANSLOCATION AND ASSEMBLY MODULE SUBUNIT TAMA"/>
    <property type="match status" value="1"/>
</dbReference>
<dbReference type="Gene3D" id="2.40.160.50">
    <property type="entry name" value="membrane protein fhac: a member of the omp85/tpsb transporter family"/>
    <property type="match status" value="1"/>
</dbReference>
<organism evidence="15 16">
    <name type="scientific">Thermochromatium tepidum ATCC 43061</name>
    <dbReference type="NCBI Taxonomy" id="316276"/>
    <lineage>
        <taxon>Bacteria</taxon>
        <taxon>Pseudomonadati</taxon>
        <taxon>Pseudomonadota</taxon>
        <taxon>Gammaproteobacteria</taxon>
        <taxon>Chromatiales</taxon>
        <taxon>Chromatiaceae</taxon>
        <taxon>Thermochromatium</taxon>
    </lineage>
</organism>
<comment type="subunit">
    <text evidence="10">Interacts with TamB to form the translocation and assembly module (TAM).</text>
</comment>
<dbReference type="Gene3D" id="3.10.20.310">
    <property type="entry name" value="membrane protein fhac"/>
    <property type="match status" value="3"/>
</dbReference>
<keyword evidence="16" id="KW-1185">Reference proteome</keyword>
<evidence type="ECO:0000256" key="6">
    <source>
        <dbReference type="ARBA" id="ARBA00022729"/>
    </source>
</evidence>
<protein>
    <recommendedName>
        <fullName evidence="3">Translocation and assembly module subunit TamA</fullName>
    </recommendedName>
    <alternativeName>
        <fullName evidence="9">Autotransporter assembly factor TamA</fullName>
    </alternativeName>
</protein>
<evidence type="ECO:0000256" key="7">
    <source>
        <dbReference type="ARBA" id="ARBA00023136"/>
    </source>
</evidence>
<dbReference type="InterPro" id="IPR000184">
    <property type="entry name" value="Bac_surfAg_D15"/>
</dbReference>
<evidence type="ECO:0000259" key="13">
    <source>
        <dbReference type="Pfam" id="PF07244"/>
    </source>
</evidence>
<dbReference type="Pfam" id="PF07244">
    <property type="entry name" value="POTRA"/>
    <property type="match status" value="1"/>
</dbReference>
<dbReference type="InterPro" id="IPR035243">
    <property type="entry name" value="TamA_POTRA_Dom_1"/>
</dbReference>
<evidence type="ECO:0000259" key="14">
    <source>
        <dbReference type="Pfam" id="PF17243"/>
    </source>
</evidence>
<dbReference type="EMBL" id="CP039268">
    <property type="protein sequence ID" value="QGU32375.1"/>
    <property type="molecule type" value="Genomic_DNA"/>
</dbReference>
<comment type="subcellular location">
    <subcellularLocation>
        <location evidence="1">Cell outer membrane</location>
    </subcellularLocation>
</comment>
<dbReference type="InterPro" id="IPR010827">
    <property type="entry name" value="BamA/TamA_POTRA"/>
</dbReference>
<evidence type="ECO:0000256" key="1">
    <source>
        <dbReference type="ARBA" id="ARBA00004442"/>
    </source>
</evidence>
<dbReference type="PANTHER" id="PTHR12815">
    <property type="entry name" value="SORTING AND ASSEMBLY MACHINERY SAMM50 PROTEIN FAMILY MEMBER"/>
    <property type="match status" value="1"/>
</dbReference>
<feature type="chain" id="PRO_5026251168" description="Translocation and assembly module subunit TamA" evidence="11">
    <location>
        <begin position="28"/>
        <end position="591"/>
    </location>
</feature>
<dbReference type="Pfam" id="PF17243">
    <property type="entry name" value="POTRA_TamA_1"/>
    <property type="match status" value="1"/>
</dbReference>
<dbReference type="SUPFAM" id="SSF56935">
    <property type="entry name" value="Porins"/>
    <property type="match status" value="1"/>
</dbReference>
<name>A0A6I6E0A6_THETI</name>
<evidence type="ECO:0000256" key="11">
    <source>
        <dbReference type="SAM" id="SignalP"/>
    </source>
</evidence>
<evidence type="ECO:0000256" key="2">
    <source>
        <dbReference type="ARBA" id="ARBA00010248"/>
    </source>
</evidence>
<evidence type="ECO:0000256" key="10">
    <source>
        <dbReference type="ARBA" id="ARBA00093548"/>
    </source>
</evidence>
<evidence type="ECO:0000256" key="5">
    <source>
        <dbReference type="ARBA" id="ARBA00022692"/>
    </source>
</evidence>
<evidence type="ECO:0000256" key="9">
    <source>
        <dbReference type="ARBA" id="ARBA00033063"/>
    </source>
</evidence>
<evidence type="ECO:0000256" key="4">
    <source>
        <dbReference type="ARBA" id="ARBA00022452"/>
    </source>
</evidence>
<keyword evidence="5" id="KW-0812">Transmembrane</keyword>
<keyword evidence="6 11" id="KW-0732">Signal</keyword>
<keyword evidence="4" id="KW-1134">Transmembrane beta strand</keyword>
<feature type="domain" description="Bacterial surface antigen (D15)" evidence="12">
    <location>
        <begin position="391"/>
        <end position="588"/>
    </location>
</feature>
<dbReference type="GO" id="GO:0097347">
    <property type="term" value="C:TAM protein secretion complex"/>
    <property type="evidence" value="ECO:0007669"/>
    <property type="project" value="TreeGrafter"/>
</dbReference>
<dbReference type="Pfam" id="PF01103">
    <property type="entry name" value="Omp85"/>
    <property type="match status" value="1"/>
</dbReference>
<feature type="domain" description="TamA POTRA" evidence="14">
    <location>
        <begin position="31"/>
        <end position="112"/>
    </location>
</feature>
<dbReference type="OrthoDB" id="9769707at2"/>
<comment type="similarity">
    <text evidence="2">Belongs to the TamA family.</text>
</comment>
<proteinExistence type="inferred from homology"/>
<feature type="signal peptide" evidence="11">
    <location>
        <begin position="1"/>
        <end position="27"/>
    </location>
</feature>
<dbReference type="Proteomes" id="UP000426424">
    <property type="component" value="Chromosome"/>
</dbReference>
<evidence type="ECO:0000256" key="3">
    <source>
        <dbReference type="ARBA" id="ARBA00015419"/>
    </source>
</evidence>
<sequence>MRIVRHRRPWVMLSLALGLLGAAPSEAIELEVRVEGLQGELEANVLAFLSIHNERAETDLTAARIEALHRRAPDQIRTALAPFGFYRVKIEDRLEPPAAASGTWRAYYRIEPGEPVRIARVDYRITGEGATDPVFPKTFPMKVGDVLLHAVYEQAKSDLRHAATSAGYLDYRLDRHQVLIDLQAYEAQVFFYLETGPQYRLGAVRFKQDLLDEGLLRRYVHFKPGEVYNPDVLLGLQGRLLSSEYYSDIEIIPLKDEVDADNRVPIEVVAQRNKANEYRIGLGFATDVGPRLTLDYRRRYLTSQGDKLRTELNLSPALSQWDLDYRLPIQDPTRDYILVKPVVAYYDKAIFQGWAHSLQVAHSTLSPGGWRRNLGLDYSYEDLSLNEAPLEATSELALSVSWSKTVADDPILTNDGYRITYSLVGSVQGLISEASYLSGQVRFKWVRRFAPNYRLLTRADLGATWAERVTDLPAGRRFYAGGDSSIRGWGFDALGPNDPKTDDTLGGRYLAVGSLELERRLQGRWSAAVFTDFGNAFDPDYSQELAQSVGLGLRWASPIGQVRFDLAFAVSKDADAGIPPARLHIVIGPDL</sequence>